<name>A0A0C3DEE9_9VIBR</name>
<evidence type="ECO:0000256" key="2">
    <source>
        <dbReference type="ARBA" id="ARBA00023125"/>
    </source>
</evidence>
<keyword evidence="1" id="KW-0805">Transcription regulation</keyword>
<dbReference type="Proteomes" id="UP000031977">
    <property type="component" value="Unassembled WGS sequence"/>
</dbReference>
<dbReference type="InterPro" id="IPR009057">
    <property type="entry name" value="Homeodomain-like_sf"/>
</dbReference>
<sequence length="311" mass="35123">MGSANSTSAMPFASRVMMDIMLSGLKLHQLNGCGVSFEQNLAKVPLATKREFLRKVSDELGLDVSVKLGRGVVLHLEQPLGRVLLSQKTISSLFARWQRLERYVHANHYTEIELHDRYAIVQHLSRTKEEPHLEEDLAVLGLICALVAQSGASDVELFTGDNLEQLVYSYTSNQVNPQALKPNKYWKIRWQNTDDQELSFDVPKEMGQTWKYRVQESIGVLGLFDCSLENVATHLCTSVRSLQRHLAFEGIKFAQLVQNMRVNQAAKMMLEGDSCLAEIGFLCGFSDQAHFTRVFTQWNGMSPKAYLAIIQ</sequence>
<evidence type="ECO:0000259" key="4">
    <source>
        <dbReference type="PROSITE" id="PS01124"/>
    </source>
</evidence>
<evidence type="ECO:0000313" key="5">
    <source>
        <dbReference type="EMBL" id="KIN09729.1"/>
    </source>
</evidence>
<keyword evidence="3" id="KW-0804">Transcription</keyword>
<dbReference type="STRING" id="50718.SU60_17330"/>
<evidence type="ECO:0000256" key="1">
    <source>
        <dbReference type="ARBA" id="ARBA00023015"/>
    </source>
</evidence>
<comment type="caution">
    <text evidence="5">The sequence shown here is derived from an EMBL/GenBank/DDBJ whole genome shotgun (WGS) entry which is preliminary data.</text>
</comment>
<dbReference type="SMART" id="SM00342">
    <property type="entry name" value="HTH_ARAC"/>
    <property type="match status" value="1"/>
</dbReference>
<feature type="domain" description="HTH araC/xylS-type" evidence="4">
    <location>
        <begin position="227"/>
        <end position="309"/>
    </location>
</feature>
<dbReference type="Gene3D" id="1.10.10.60">
    <property type="entry name" value="Homeodomain-like"/>
    <property type="match status" value="1"/>
</dbReference>
<dbReference type="GO" id="GO:0000976">
    <property type="term" value="F:transcription cis-regulatory region binding"/>
    <property type="evidence" value="ECO:0007669"/>
    <property type="project" value="TreeGrafter"/>
</dbReference>
<accession>A0A0C3DEE9</accession>
<dbReference type="Pfam" id="PF12833">
    <property type="entry name" value="HTH_18"/>
    <property type="match status" value="1"/>
</dbReference>
<dbReference type="PROSITE" id="PS00041">
    <property type="entry name" value="HTH_ARAC_FAMILY_1"/>
    <property type="match status" value="1"/>
</dbReference>
<dbReference type="InterPro" id="IPR018060">
    <property type="entry name" value="HTH_AraC"/>
</dbReference>
<dbReference type="EMBL" id="JXOK01000068">
    <property type="protein sequence ID" value="KIN09729.1"/>
    <property type="molecule type" value="Genomic_DNA"/>
</dbReference>
<proteinExistence type="predicted"/>
<dbReference type="SUPFAM" id="SSF46689">
    <property type="entry name" value="Homeodomain-like"/>
    <property type="match status" value="1"/>
</dbReference>
<reference evidence="5 6" key="1">
    <citation type="submission" date="2015-01" db="EMBL/GenBank/DDBJ databases">
        <title>Draft genome of Vibrio mytili type strain CAIM 528.</title>
        <authorList>
            <person name="Gonzalez-Castillo A."/>
            <person name="Gomez-Gil B."/>
            <person name="Enciso-Ibarra J."/>
        </authorList>
    </citation>
    <scope>NUCLEOTIDE SEQUENCE [LARGE SCALE GENOMIC DNA]</scope>
    <source>
        <strain evidence="5 6">CAIM 528</strain>
    </source>
</reference>
<gene>
    <name evidence="5" type="ORF">SU60_17330</name>
</gene>
<dbReference type="InterPro" id="IPR018062">
    <property type="entry name" value="HTH_AraC-typ_CS"/>
</dbReference>
<keyword evidence="6" id="KW-1185">Reference proteome</keyword>
<dbReference type="PANTHER" id="PTHR47894:SF4">
    <property type="entry name" value="HTH-TYPE TRANSCRIPTIONAL REGULATOR GADX"/>
    <property type="match status" value="1"/>
</dbReference>
<protein>
    <recommendedName>
        <fullName evidence="4">HTH araC/xylS-type domain-containing protein</fullName>
    </recommendedName>
</protein>
<keyword evidence="2" id="KW-0238">DNA-binding</keyword>
<dbReference type="AlphaFoldDB" id="A0A0C3DEE9"/>
<dbReference type="GO" id="GO:0005829">
    <property type="term" value="C:cytosol"/>
    <property type="evidence" value="ECO:0007669"/>
    <property type="project" value="TreeGrafter"/>
</dbReference>
<organism evidence="5 6">
    <name type="scientific">Vibrio mytili</name>
    <dbReference type="NCBI Taxonomy" id="50718"/>
    <lineage>
        <taxon>Bacteria</taxon>
        <taxon>Pseudomonadati</taxon>
        <taxon>Pseudomonadota</taxon>
        <taxon>Gammaproteobacteria</taxon>
        <taxon>Vibrionales</taxon>
        <taxon>Vibrionaceae</taxon>
        <taxon>Vibrio</taxon>
    </lineage>
</organism>
<dbReference type="PANTHER" id="PTHR47894">
    <property type="entry name" value="HTH-TYPE TRANSCRIPTIONAL REGULATOR GADX"/>
    <property type="match status" value="1"/>
</dbReference>
<dbReference type="RefSeq" id="WP_041156637.1">
    <property type="nucleotide sequence ID" value="NZ_CBCRVP010000052.1"/>
</dbReference>
<evidence type="ECO:0000313" key="6">
    <source>
        <dbReference type="Proteomes" id="UP000031977"/>
    </source>
</evidence>
<dbReference type="GO" id="GO:0003700">
    <property type="term" value="F:DNA-binding transcription factor activity"/>
    <property type="evidence" value="ECO:0007669"/>
    <property type="project" value="InterPro"/>
</dbReference>
<dbReference type="PROSITE" id="PS01124">
    <property type="entry name" value="HTH_ARAC_FAMILY_2"/>
    <property type="match status" value="1"/>
</dbReference>
<dbReference type="OrthoDB" id="6396588at2"/>
<evidence type="ECO:0000256" key="3">
    <source>
        <dbReference type="ARBA" id="ARBA00023163"/>
    </source>
</evidence>